<evidence type="ECO:0000256" key="1">
    <source>
        <dbReference type="SAM" id="MobiDB-lite"/>
    </source>
</evidence>
<organism evidence="2 3">
    <name type="scientific">Catellatospora methionotrophica</name>
    <dbReference type="NCBI Taxonomy" id="121620"/>
    <lineage>
        <taxon>Bacteria</taxon>
        <taxon>Bacillati</taxon>
        <taxon>Actinomycetota</taxon>
        <taxon>Actinomycetes</taxon>
        <taxon>Micromonosporales</taxon>
        <taxon>Micromonosporaceae</taxon>
        <taxon>Catellatospora</taxon>
    </lineage>
</organism>
<protein>
    <submittedName>
        <fullName evidence="2">Uncharacterized protein</fullName>
    </submittedName>
</protein>
<evidence type="ECO:0000313" key="3">
    <source>
        <dbReference type="Proteomes" id="UP000660339"/>
    </source>
</evidence>
<proteinExistence type="predicted"/>
<keyword evidence="3" id="KW-1185">Reference proteome</keyword>
<dbReference type="AlphaFoldDB" id="A0A8J3PHU2"/>
<sequence>MTLPGRSGPPPPPGPLANSPASHGQHRHPATVPVTRAVALTLALGAAGFMLALSPQPPDPPPAAEPALAQAYANATVQDTPGALADGSAYSPLYFVGATRSVGTAPSGDQVRLLLRDGGIERELRRVPQNASTEFAGFTSDGTTLAWVELSSDPDGAARGGIWAARLDGGTPRLVTADTGAVMLFDRQGDLALHDGQLSWMADTGRPGYSAIRTVPLSGGKPVVRELAGGYAIGAWPWLVGEPVADTGAIELNNPRTEERILVGVQPGELMSCSATWCRSLIIGSTESSTVIELVRPDGSERVRTVTGAVSSAITDVAVLDRFEVYTRSTQGLITTRVMLYDLKTRSLSLVTANAGRVACRGGVLWWSTGDNETLTWHALDLRTL</sequence>
<name>A0A8J3PHU2_9ACTN</name>
<feature type="region of interest" description="Disordered" evidence="1">
    <location>
        <begin position="1"/>
        <end position="29"/>
    </location>
</feature>
<comment type="caution">
    <text evidence="2">The sequence shown here is derived from an EMBL/GenBank/DDBJ whole genome shotgun (WGS) entry which is preliminary data.</text>
</comment>
<dbReference type="SUPFAM" id="SSF82171">
    <property type="entry name" value="DPP6 N-terminal domain-like"/>
    <property type="match status" value="1"/>
</dbReference>
<dbReference type="Proteomes" id="UP000660339">
    <property type="component" value="Unassembled WGS sequence"/>
</dbReference>
<accession>A0A8J3PHU2</accession>
<gene>
    <name evidence="2" type="ORF">Cme02nite_60790</name>
</gene>
<reference evidence="2" key="1">
    <citation type="submission" date="2021-01" db="EMBL/GenBank/DDBJ databases">
        <title>Whole genome shotgun sequence of Catellatospora methionotrophica NBRC 14553.</title>
        <authorList>
            <person name="Komaki H."/>
            <person name="Tamura T."/>
        </authorList>
    </citation>
    <scope>NUCLEOTIDE SEQUENCE</scope>
    <source>
        <strain evidence="2">NBRC 14553</strain>
    </source>
</reference>
<dbReference type="EMBL" id="BONJ01000035">
    <property type="protein sequence ID" value="GIG17747.1"/>
    <property type="molecule type" value="Genomic_DNA"/>
</dbReference>
<evidence type="ECO:0000313" key="2">
    <source>
        <dbReference type="EMBL" id="GIG17747.1"/>
    </source>
</evidence>